<comment type="caution">
    <text evidence="5">The sequence shown here is derived from an EMBL/GenBank/DDBJ whole genome shotgun (WGS) entry which is preliminary data.</text>
</comment>
<feature type="domain" description="HTH araC/xylS-type" evidence="4">
    <location>
        <begin position="202"/>
        <end position="303"/>
    </location>
</feature>
<keyword evidence="2" id="KW-0238">DNA-binding</keyword>
<dbReference type="InterPro" id="IPR009057">
    <property type="entry name" value="Homeodomain-like_sf"/>
</dbReference>
<dbReference type="Pfam" id="PF12833">
    <property type="entry name" value="HTH_18"/>
    <property type="match status" value="1"/>
</dbReference>
<accession>A0ABW8UP22</accession>
<keyword evidence="3" id="KW-0804">Transcription</keyword>
<name>A0ABW8UP22_9RHOB</name>
<evidence type="ECO:0000259" key="4">
    <source>
        <dbReference type="PROSITE" id="PS01124"/>
    </source>
</evidence>
<dbReference type="SUPFAM" id="SSF46689">
    <property type="entry name" value="Homeodomain-like"/>
    <property type="match status" value="1"/>
</dbReference>
<dbReference type="InterPro" id="IPR018060">
    <property type="entry name" value="HTH_AraC"/>
</dbReference>
<dbReference type="PRINTS" id="PR00032">
    <property type="entry name" value="HTHARAC"/>
</dbReference>
<dbReference type="RefSeq" id="WP_407590229.1">
    <property type="nucleotide sequence ID" value="NZ_JBHDIY010000002.1"/>
</dbReference>
<keyword evidence="6" id="KW-1185">Reference proteome</keyword>
<dbReference type="PROSITE" id="PS00041">
    <property type="entry name" value="HTH_ARAC_FAMILY_1"/>
    <property type="match status" value="1"/>
</dbReference>
<dbReference type="Proteomes" id="UP001627408">
    <property type="component" value="Unassembled WGS sequence"/>
</dbReference>
<evidence type="ECO:0000256" key="3">
    <source>
        <dbReference type="ARBA" id="ARBA00023163"/>
    </source>
</evidence>
<reference evidence="5 6" key="1">
    <citation type="submission" date="2024-08" db="EMBL/GenBank/DDBJ databases">
        <title>Tateyamaria sp. nov., isolated from marine algae.</title>
        <authorList>
            <person name="Choi B.J."/>
            <person name="Kim J.M."/>
            <person name="Lee J.K."/>
            <person name="Choi D.G."/>
            <person name="Bayburt H."/>
            <person name="Baek J.H."/>
            <person name="Han D.M."/>
            <person name="Jeon C.O."/>
        </authorList>
    </citation>
    <scope>NUCLEOTIDE SEQUENCE [LARGE SCALE GENOMIC DNA]</scope>
    <source>
        <strain evidence="5 6">KMU-156</strain>
    </source>
</reference>
<sequence length="313" mass="35265">MKTWQVTSDDARSGLAKWADGLHEAFVQLEPFATSQNGFFGQIRQVSTPDLNVSMVTSNGHEVRRLRHHIGRRSADIKFVNILSRGRSLVSQGAEFEAVPMDVSIVDTREPYALRQDLPFQLVSIAVPADWVDTDPGRHYALSRTPAGRELSGIFWGLANLLLQTDTSEHDQRSAVAQQLRHSLGLLRRIDDSDEDRRTSVEMLQGYIQRHYAQPDLRAGRLATHFRMSVRRVHQVFEPTGQTVSEYINEVRLDAALKLLMAAKDGAVSVSDIAWQVGFSDPSYFTRRFTRRFGLSPRAFRQAQGKAPIAHLS</sequence>
<dbReference type="InterPro" id="IPR020449">
    <property type="entry name" value="Tscrpt_reg_AraC-type_HTH"/>
</dbReference>
<keyword evidence="1" id="KW-0805">Transcription regulation</keyword>
<dbReference type="Gene3D" id="1.10.10.60">
    <property type="entry name" value="Homeodomain-like"/>
    <property type="match status" value="1"/>
</dbReference>
<dbReference type="SMART" id="SM00342">
    <property type="entry name" value="HTH_ARAC"/>
    <property type="match status" value="1"/>
</dbReference>
<evidence type="ECO:0000256" key="1">
    <source>
        <dbReference type="ARBA" id="ARBA00023015"/>
    </source>
</evidence>
<dbReference type="InterPro" id="IPR018062">
    <property type="entry name" value="HTH_AraC-typ_CS"/>
</dbReference>
<gene>
    <name evidence="5" type="ORF">ACERZ8_00810</name>
</gene>
<dbReference type="Pfam" id="PF14525">
    <property type="entry name" value="AraC_binding_2"/>
    <property type="match status" value="1"/>
</dbReference>
<organism evidence="5 6">
    <name type="scientific">Tateyamaria armeniaca</name>
    <dbReference type="NCBI Taxonomy" id="2518930"/>
    <lineage>
        <taxon>Bacteria</taxon>
        <taxon>Pseudomonadati</taxon>
        <taxon>Pseudomonadota</taxon>
        <taxon>Alphaproteobacteria</taxon>
        <taxon>Rhodobacterales</taxon>
        <taxon>Roseobacteraceae</taxon>
        <taxon>Tateyamaria</taxon>
    </lineage>
</organism>
<dbReference type="EMBL" id="JBHDIY010000002">
    <property type="protein sequence ID" value="MFL4468479.1"/>
    <property type="molecule type" value="Genomic_DNA"/>
</dbReference>
<dbReference type="PANTHER" id="PTHR46796:SF6">
    <property type="entry name" value="ARAC SUBFAMILY"/>
    <property type="match status" value="1"/>
</dbReference>
<dbReference type="PANTHER" id="PTHR46796">
    <property type="entry name" value="HTH-TYPE TRANSCRIPTIONAL ACTIVATOR RHAS-RELATED"/>
    <property type="match status" value="1"/>
</dbReference>
<evidence type="ECO:0000313" key="5">
    <source>
        <dbReference type="EMBL" id="MFL4468479.1"/>
    </source>
</evidence>
<dbReference type="InterPro" id="IPR035418">
    <property type="entry name" value="AraC-bd_2"/>
</dbReference>
<evidence type="ECO:0000256" key="2">
    <source>
        <dbReference type="ARBA" id="ARBA00023125"/>
    </source>
</evidence>
<protein>
    <submittedName>
        <fullName evidence="5">Helix-turn-helix domain-containing protein</fullName>
    </submittedName>
</protein>
<dbReference type="PROSITE" id="PS01124">
    <property type="entry name" value="HTH_ARAC_FAMILY_2"/>
    <property type="match status" value="1"/>
</dbReference>
<evidence type="ECO:0000313" key="6">
    <source>
        <dbReference type="Proteomes" id="UP001627408"/>
    </source>
</evidence>
<dbReference type="InterPro" id="IPR050204">
    <property type="entry name" value="AraC_XylS_family_regulators"/>
</dbReference>
<proteinExistence type="predicted"/>